<dbReference type="PANTHER" id="PTHR43309:SF3">
    <property type="entry name" value="5-OXOPROLINASE SUBUNIT C"/>
    <property type="match status" value="1"/>
</dbReference>
<dbReference type="NCBIfam" id="TIGR00724">
    <property type="entry name" value="urea_amlyse_rel"/>
    <property type="match status" value="1"/>
</dbReference>
<feature type="domain" description="Carboxyltransferase" evidence="4">
    <location>
        <begin position="23"/>
        <end position="312"/>
    </location>
</feature>
<keyword evidence="5" id="KW-0808">Transferase</keyword>
<evidence type="ECO:0000259" key="4">
    <source>
        <dbReference type="SMART" id="SM00797"/>
    </source>
</evidence>
<dbReference type="InterPro" id="IPR029000">
    <property type="entry name" value="Cyclophilin-like_dom_sf"/>
</dbReference>
<organism evidence="5 6">
    <name type="scientific">Paenirhodobacter populi</name>
    <dbReference type="NCBI Taxonomy" id="2306993"/>
    <lineage>
        <taxon>Bacteria</taxon>
        <taxon>Pseudomonadati</taxon>
        <taxon>Pseudomonadota</taxon>
        <taxon>Alphaproteobacteria</taxon>
        <taxon>Rhodobacterales</taxon>
        <taxon>Rhodobacter group</taxon>
        <taxon>Paenirhodobacter</taxon>
    </lineage>
</organism>
<dbReference type="Pfam" id="PF02626">
    <property type="entry name" value="CT_A_B"/>
    <property type="match status" value="1"/>
</dbReference>
<keyword evidence="2" id="KW-0378">Hydrolase</keyword>
<proteinExistence type="predicted"/>
<dbReference type="Proteomes" id="UP000285710">
    <property type="component" value="Unassembled WGS sequence"/>
</dbReference>
<dbReference type="PANTHER" id="PTHR43309">
    <property type="entry name" value="5-OXOPROLINASE SUBUNIT C"/>
    <property type="match status" value="1"/>
</dbReference>
<dbReference type="EMBL" id="SAUW01000009">
    <property type="protein sequence ID" value="RWR12113.1"/>
    <property type="molecule type" value="Genomic_DNA"/>
</dbReference>
<evidence type="ECO:0000256" key="3">
    <source>
        <dbReference type="ARBA" id="ARBA00022840"/>
    </source>
</evidence>
<dbReference type="GO" id="GO:0005524">
    <property type="term" value="F:ATP binding"/>
    <property type="evidence" value="ECO:0007669"/>
    <property type="project" value="UniProtKB-KW"/>
</dbReference>
<protein>
    <submittedName>
        <fullName evidence="5">Biotin-dependent carboxyltransferase family protein</fullName>
    </submittedName>
</protein>
<evidence type="ECO:0000256" key="1">
    <source>
        <dbReference type="ARBA" id="ARBA00022741"/>
    </source>
</evidence>
<evidence type="ECO:0000256" key="2">
    <source>
        <dbReference type="ARBA" id="ARBA00022801"/>
    </source>
</evidence>
<dbReference type="AlphaFoldDB" id="A0A443IVK6"/>
<gene>
    <name evidence="5" type="ORF">D2T33_10540</name>
</gene>
<evidence type="ECO:0000313" key="5">
    <source>
        <dbReference type="EMBL" id="RWR12113.1"/>
    </source>
</evidence>
<keyword evidence="1" id="KW-0547">Nucleotide-binding</keyword>
<evidence type="ECO:0000313" key="6">
    <source>
        <dbReference type="Proteomes" id="UP000285710"/>
    </source>
</evidence>
<comment type="caution">
    <text evidence="5">The sequence shown here is derived from an EMBL/GenBank/DDBJ whole genome shotgun (WGS) entry which is preliminary data.</text>
</comment>
<dbReference type="InterPro" id="IPR052708">
    <property type="entry name" value="PxpC"/>
</dbReference>
<dbReference type="GO" id="GO:0016787">
    <property type="term" value="F:hydrolase activity"/>
    <property type="evidence" value="ECO:0007669"/>
    <property type="project" value="UniProtKB-KW"/>
</dbReference>
<sequence length="341" mass="35870">MMEILATGPLNTVQDLGRFGYRNVGVTTSGAMDPLALRAANLLLGNAETAAAVEVQTFPFRLRFDQDGAIAITGADCRLVLDGVPLPPWWALPVRAGQVLELTAPVSGARSYLAVAGGIDVPVVLGSRSTALRGDFGGLDGRALQQGDRLAACAGGVADLPAAGLGVVPPETALAAYFPARDETGTLVLRALPSGEYDLFGRDAERFWAQEWKISAQSNRTGYRLSGDAIHPDTPVEMRSHGLVPGVVQVPPAGEPIIQMSDANTAGGYPKIAGVIEIDLWRLGQARIGSRIRLERSDVATAIAAEKAVEAWLSDIRHTAAMVTDALAGMAGRQGRNKDED</sequence>
<dbReference type="SUPFAM" id="SSF50891">
    <property type="entry name" value="Cyclophilin-like"/>
    <property type="match status" value="1"/>
</dbReference>
<keyword evidence="3" id="KW-0067">ATP-binding</keyword>
<dbReference type="GO" id="GO:0016740">
    <property type="term" value="F:transferase activity"/>
    <property type="evidence" value="ECO:0007669"/>
    <property type="project" value="UniProtKB-KW"/>
</dbReference>
<accession>A0A443IVK6</accession>
<reference evidence="5 6" key="1">
    <citation type="submission" date="2019-01" db="EMBL/GenBank/DDBJ databases">
        <title>Sinorhodobacter populi sp. nov. isolated from the symptomatic bark tissue of Populus euramericana canker.</title>
        <authorList>
            <person name="Xu G."/>
        </authorList>
    </citation>
    <scope>NUCLEOTIDE SEQUENCE [LARGE SCALE GENOMIC DNA]</scope>
    <source>
        <strain evidence="5 6">2D-5</strain>
    </source>
</reference>
<dbReference type="SMART" id="SM00797">
    <property type="entry name" value="AHS2"/>
    <property type="match status" value="1"/>
</dbReference>
<keyword evidence="6" id="KW-1185">Reference proteome</keyword>
<dbReference type="InterPro" id="IPR003778">
    <property type="entry name" value="CT_A_B"/>
</dbReference>
<name>A0A443IVK6_9RHOB</name>
<dbReference type="Gene3D" id="2.40.100.10">
    <property type="entry name" value="Cyclophilin-like"/>
    <property type="match status" value="1"/>
</dbReference>
<reference evidence="5 6" key="2">
    <citation type="submission" date="2019-01" db="EMBL/GenBank/DDBJ databases">
        <authorList>
            <person name="Li Y."/>
        </authorList>
    </citation>
    <scope>NUCLEOTIDE SEQUENCE [LARGE SCALE GENOMIC DNA]</scope>
    <source>
        <strain evidence="5 6">2D-5</strain>
    </source>
</reference>